<name>A0ABM8VR93_9BACL</name>
<accession>A0ABM8VR93</accession>
<protein>
    <submittedName>
        <fullName evidence="1">Uncharacterized protein</fullName>
    </submittedName>
</protein>
<dbReference type="EMBL" id="CAJVCE010000023">
    <property type="protein sequence ID" value="CAG7654858.1"/>
    <property type="molecule type" value="Genomic_DNA"/>
</dbReference>
<evidence type="ECO:0000313" key="2">
    <source>
        <dbReference type="Proteomes" id="UP000730618"/>
    </source>
</evidence>
<reference evidence="1 2" key="1">
    <citation type="submission" date="2021-06" db="EMBL/GenBank/DDBJ databases">
        <authorList>
            <person name="Criscuolo A."/>
        </authorList>
    </citation>
    <scope>NUCLEOTIDE SEQUENCE [LARGE SCALE GENOMIC DNA]</scope>
    <source>
        <strain evidence="2">CIP 111802</strain>
    </source>
</reference>
<gene>
    <name evidence="1" type="ORF">PAECIP111802_05911</name>
</gene>
<keyword evidence="2" id="KW-1185">Reference proteome</keyword>
<dbReference type="Proteomes" id="UP000730618">
    <property type="component" value="Unassembled WGS sequence"/>
</dbReference>
<proteinExistence type="predicted"/>
<organism evidence="1 2">
    <name type="scientific">Paenibacillus allorhizosphaerae</name>
    <dbReference type="NCBI Taxonomy" id="2849866"/>
    <lineage>
        <taxon>Bacteria</taxon>
        <taxon>Bacillati</taxon>
        <taxon>Bacillota</taxon>
        <taxon>Bacilli</taxon>
        <taxon>Bacillales</taxon>
        <taxon>Paenibacillaceae</taxon>
        <taxon>Paenibacillus</taxon>
    </lineage>
</organism>
<sequence>MLKARHDHAEYPMVNIAAGHVELRDDRINATWTVELNSFLLAPVPVTNDFYCSILQQTVGRKEHPQAPVHNR</sequence>
<evidence type="ECO:0000313" key="1">
    <source>
        <dbReference type="EMBL" id="CAG7654858.1"/>
    </source>
</evidence>
<comment type="caution">
    <text evidence="1">The sequence shown here is derived from an EMBL/GenBank/DDBJ whole genome shotgun (WGS) entry which is preliminary data.</text>
</comment>